<dbReference type="Gene3D" id="1.10.10.10">
    <property type="entry name" value="Winged helix-like DNA-binding domain superfamily/Winged helix DNA-binding domain"/>
    <property type="match status" value="1"/>
</dbReference>
<dbReference type="InterPro" id="IPR041664">
    <property type="entry name" value="AAA_16"/>
</dbReference>
<organism evidence="4 5">
    <name type="scientific">Geodermatophilus amargosae</name>
    <dbReference type="NCBI Taxonomy" id="1296565"/>
    <lineage>
        <taxon>Bacteria</taxon>
        <taxon>Bacillati</taxon>
        <taxon>Actinomycetota</taxon>
        <taxon>Actinomycetes</taxon>
        <taxon>Geodermatophilales</taxon>
        <taxon>Geodermatophilaceae</taxon>
        <taxon>Geodermatophilus</taxon>
    </lineage>
</organism>
<gene>
    <name evidence="4" type="ORF">SAMN05660657_03628</name>
</gene>
<dbReference type="GO" id="GO:0005524">
    <property type="term" value="F:ATP binding"/>
    <property type="evidence" value="ECO:0007669"/>
    <property type="project" value="UniProtKB-KW"/>
</dbReference>
<dbReference type="PANTHER" id="PTHR16305:SF35">
    <property type="entry name" value="TRANSCRIPTIONAL ACTIVATOR DOMAIN"/>
    <property type="match status" value="1"/>
</dbReference>
<keyword evidence="1" id="KW-0547">Nucleotide-binding</keyword>
<dbReference type="AlphaFoldDB" id="A0A1I7BJ15"/>
<evidence type="ECO:0000313" key="4">
    <source>
        <dbReference type="EMBL" id="SFT87178.1"/>
    </source>
</evidence>
<dbReference type="InterPro" id="IPR000792">
    <property type="entry name" value="Tscrpt_reg_LuxR_C"/>
</dbReference>
<dbReference type="GO" id="GO:0005737">
    <property type="term" value="C:cytoplasm"/>
    <property type="evidence" value="ECO:0007669"/>
    <property type="project" value="TreeGrafter"/>
</dbReference>
<dbReference type="InterPro" id="IPR027417">
    <property type="entry name" value="P-loop_NTPase"/>
</dbReference>
<reference evidence="5" key="1">
    <citation type="submission" date="2016-10" db="EMBL/GenBank/DDBJ databases">
        <authorList>
            <person name="Varghese N."/>
            <person name="Submissions S."/>
        </authorList>
    </citation>
    <scope>NUCLEOTIDE SEQUENCE [LARGE SCALE GENOMIC DNA]</scope>
    <source>
        <strain evidence="5">DSM 46136</strain>
    </source>
</reference>
<dbReference type="PROSITE" id="PS00622">
    <property type="entry name" value="HTH_LUXR_1"/>
    <property type="match status" value="1"/>
</dbReference>
<name>A0A1I7BJ15_9ACTN</name>
<dbReference type="RefSeq" id="WP_175551660.1">
    <property type="nucleotide sequence ID" value="NZ_FPBA01000014.1"/>
</dbReference>
<dbReference type="STRING" id="1296565.SAMN05660657_03628"/>
<dbReference type="GO" id="GO:0004016">
    <property type="term" value="F:adenylate cyclase activity"/>
    <property type="evidence" value="ECO:0007669"/>
    <property type="project" value="TreeGrafter"/>
</dbReference>
<dbReference type="InterPro" id="IPR036388">
    <property type="entry name" value="WH-like_DNA-bd_sf"/>
</dbReference>
<evidence type="ECO:0000259" key="3">
    <source>
        <dbReference type="PROSITE" id="PS50043"/>
    </source>
</evidence>
<dbReference type="PROSITE" id="PS50043">
    <property type="entry name" value="HTH_LUXR_2"/>
    <property type="match status" value="1"/>
</dbReference>
<dbReference type="Pfam" id="PF13191">
    <property type="entry name" value="AAA_16"/>
    <property type="match status" value="1"/>
</dbReference>
<evidence type="ECO:0000313" key="5">
    <source>
        <dbReference type="Proteomes" id="UP000199546"/>
    </source>
</evidence>
<dbReference type="GO" id="GO:0003677">
    <property type="term" value="F:DNA binding"/>
    <property type="evidence" value="ECO:0007669"/>
    <property type="project" value="InterPro"/>
</dbReference>
<dbReference type="PRINTS" id="PR00038">
    <property type="entry name" value="HTHLUXR"/>
</dbReference>
<dbReference type="SUPFAM" id="SSF52540">
    <property type="entry name" value="P-loop containing nucleoside triphosphate hydrolases"/>
    <property type="match status" value="1"/>
</dbReference>
<evidence type="ECO:0000256" key="1">
    <source>
        <dbReference type="ARBA" id="ARBA00022741"/>
    </source>
</evidence>
<dbReference type="SMART" id="SM00421">
    <property type="entry name" value="HTH_LUXR"/>
    <property type="match status" value="1"/>
</dbReference>
<dbReference type="Gene3D" id="3.40.50.300">
    <property type="entry name" value="P-loop containing nucleotide triphosphate hydrolases"/>
    <property type="match status" value="1"/>
</dbReference>
<dbReference type="Proteomes" id="UP000199546">
    <property type="component" value="Unassembled WGS sequence"/>
</dbReference>
<accession>A0A1I7BJ15</accession>
<dbReference type="SUPFAM" id="SSF46894">
    <property type="entry name" value="C-terminal effector domain of the bipartite response regulators"/>
    <property type="match status" value="1"/>
</dbReference>
<dbReference type="PANTHER" id="PTHR16305">
    <property type="entry name" value="TESTICULAR SOLUBLE ADENYLYL CYCLASE"/>
    <property type="match status" value="1"/>
</dbReference>
<sequence length="912" mass="96665">MLHGREAERARIDLLVAGAIDARGSALVVHGEPGVGKTALLTDAIDRADAVAVLWTAGIESESPLPFAALHRLLRPVLGNLGRIPPVQARALRGALGEDEDRSGGDGSTDERFLVFAATLSLLAETAEKQPLICIIDDAHWLDAASAEALLFVARRLHADRLALLFAARDGEEHHFDALGVPELVVPGLDADAASALLAQHVGVEMGVAVRDELRIRTGGNPLALVELPTVLSEGQLAGRLRLPAQLPLTQGVERAFLDRCRRLPGDAQALLLAAAADDSGRLSIIRQTAARLGAGDGALDAAERSGLLHVDGDDVRLRHPLVRSAVYSAASASQRQRTHGVLAAVLTAAGDPDRGTWHAALATTGLDDAVAGDLDALAGRATRRGGHEAASRAAERAAELSCSAGARAQRLFAAASSAWLAGDGARARTLADGAREATDDPLLRADVDWLRGRIEWHIGSPQTGRRIVLSAARDVAVLDSARALEMAMLATALATWSWDIPADEDVNFSGAAEESAPARLRCFAALLRGHRYFLRREMAGAAAAWHDAFRIGQSLPPDPDLLGNLGVAALHLADREAIRWTYGGLLALARDGGSLTNAVWALSRLPSAQLADGDWSGAAASANEALVLARGVGQAPLTAMPLAWLGLLAAFRGESARPDPLAELEAMRADGPMGIVGAAAVDMTEWAEGVLAANASDTHGALHHLERIRHPTICRSAALDRLEVAQRAGRTDVVQQVVDELTAWAAQVGAAAPAAIAEHGRALLTHGDVAERHFQDALQLHQAAGRPFGQARTQLAYGEFLRRNRRRVDARSHLGAALQVFDDLRAEPWAERARQELRASGVTARKRNSTTTGDLTPQERQTALLVSSGLANREIAARLFLSPRTVEYHLSNAYQKLGVRSRGEMAQLDLS</sequence>
<dbReference type="Pfam" id="PF00196">
    <property type="entry name" value="GerE"/>
    <property type="match status" value="1"/>
</dbReference>
<keyword evidence="2" id="KW-0067">ATP-binding</keyword>
<dbReference type="EMBL" id="FPBA01000014">
    <property type="protein sequence ID" value="SFT87178.1"/>
    <property type="molecule type" value="Genomic_DNA"/>
</dbReference>
<proteinExistence type="predicted"/>
<protein>
    <submittedName>
        <fullName evidence="4">Regulatory protein, luxR family</fullName>
    </submittedName>
</protein>
<feature type="domain" description="HTH luxR-type" evidence="3">
    <location>
        <begin position="849"/>
        <end position="912"/>
    </location>
</feature>
<dbReference type="InterPro" id="IPR016032">
    <property type="entry name" value="Sig_transdc_resp-reg_C-effctor"/>
</dbReference>
<dbReference type="CDD" id="cd06170">
    <property type="entry name" value="LuxR_C_like"/>
    <property type="match status" value="1"/>
</dbReference>
<keyword evidence="5" id="KW-1185">Reference proteome</keyword>
<evidence type="ECO:0000256" key="2">
    <source>
        <dbReference type="ARBA" id="ARBA00022840"/>
    </source>
</evidence>
<dbReference type="GO" id="GO:0006355">
    <property type="term" value="P:regulation of DNA-templated transcription"/>
    <property type="evidence" value="ECO:0007669"/>
    <property type="project" value="InterPro"/>
</dbReference>